<dbReference type="RefSeq" id="WP_094450100.1">
    <property type="nucleotide sequence ID" value="NZ_NMVI01000011.1"/>
</dbReference>
<feature type="coiled-coil region" evidence="1">
    <location>
        <begin position="107"/>
        <end position="134"/>
    </location>
</feature>
<evidence type="ECO:0000313" key="3">
    <source>
        <dbReference type="Proteomes" id="UP000216533"/>
    </source>
</evidence>
<evidence type="ECO:0000256" key="1">
    <source>
        <dbReference type="SAM" id="Coils"/>
    </source>
</evidence>
<comment type="caution">
    <text evidence="2">The sequence shown here is derived from an EMBL/GenBank/DDBJ whole genome shotgun (WGS) entry which is preliminary data.</text>
</comment>
<gene>
    <name evidence="2" type="ORF">CGZ92_04070</name>
</gene>
<dbReference type="PANTHER" id="PTHR41313:SF1">
    <property type="entry name" value="DNA METHYLASE ADENINE-SPECIFIC DOMAIN-CONTAINING PROTEIN"/>
    <property type="match status" value="1"/>
</dbReference>
<sequence>MVIGSMELKRLGMAQKPAIVVPNHMLEQFSREFMQIYPRAMILAASGDDLTKTKRRQFVGRLANNDWDCVIMTRGAFQKLDLTPEHKADFSRAELTELREAHSAASEAGSELSVKEIEKKVKRAEERLKKELDKDYDPGISFEDTGIDYLCIDEAHDYKNLETPSNIRGAAVEGSD</sequence>
<evidence type="ECO:0008006" key="4">
    <source>
        <dbReference type="Google" id="ProtNLM"/>
    </source>
</evidence>
<dbReference type="InterPro" id="IPR052933">
    <property type="entry name" value="DNA_Protect_Modify"/>
</dbReference>
<dbReference type="EMBL" id="NMVI01000011">
    <property type="protein sequence ID" value="OYN88885.1"/>
    <property type="molecule type" value="Genomic_DNA"/>
</dbReference>
<organism evidence="2 3">
    <name type="scientific">Parenemella sanctibonifatiensis</name>
    <dbReference type="NCBI Taxonomy" id="2016505"/>
    <lineage>
        <taxon>Bacteria</taxon>
        <taxon>Bacillati</taxon>
        <taxon>Actinomycetota</taxon>
        <taxon>Actinomycetes</taxon>
        <taxon>Propionibacteriales</taxon>
        <taxon>Propionibacteriaceae</taxon>
        <taxon>Parenemella</taxon>
    </lineage>
</organism>
<dbReference type="SUPFAM" id="SSF52540">
    <property type="entry name" value="P-loop containing nucleoside triphosphate hydrolases"/>
    <property type="match status" value="1"/>
</dbReference>
<reference evidence="2 3" key="1">
    <citation type="submission" date="2017-07" db="EMBL/GenBank/DDBJ databases">
        <title>Draft whole genome sequences of clinical Proprionibacteriaceae strains.</title>
        <authorList>
            <person name="Bernier A.-M."/>
            <person name="Bernard K."/>
            <person name="Domingo M.-C."/>
        </authorList>
    </citation>
    <scope>NUCLEOTIDE SEQUENCE [LARGE SCALE GENOMIC DNA]</scope>
    <source>
        <strain evidence="2 3">NML 160184</strain>
    </source>
</reference>
<keyword evidence="1" id="KW-0175">Coiled coil</keyword>
<dbReference type="AlphaFoldDB" id="A0A255EH00"/>
<dbReference type="Proteomes" id="UP000216533">
    <property type="component" value="Unassembled WGS sequence"/>
</dbReference>
<evidence type="ECO:0000313" key="2">
    <source>
        <dbReference type="EMBL" id="OYN88885.1"/>
    </source>
</evidence>
<proteinExistence type="predicted"/>
<protein>
    <recommendedName>
        <fullName evidence="4">Helicase ATP-binding domain-containing protein</fullName>
    </recommendedName>
</protein>
<accession>A0A255EH00</accession>
<dbReference type="PANTHER" id="PTHR41313">
    <property type="entry name" value="ADENINE-SPECIFIC METHYLTRANSFERASE"/>
    <property type="match status" value="1"/>
</dbReference>
<name>A0A255EH00_9ACTN</name>
<dbReference type="InterPro" id="IPR027417">
    <property type="entry name" value="P-loop_NTPase"/>
</dbReference>